<keyword evidence="2" id="KW-1003">Cell membrane</keyword>
<comment type="caution">
    <text evidence="9">The sequence shown here is derived from an EMBL/GenBank/DDBJ whole genome shotgun (WGS) entry which is preliminary data.</text>
</comment>
<dbReference type="GO" id="GO:0005886">
    <property type="term" value="C:plasma membrane"/>
    <property type="evidence" value="ECO:0007669"/>
    <property type="project" value="UniProtKB-SubCell"/>
</dbReference>
<feature type="transmembrane region" description="Helical" evidence="8">
    <location>
        <begin position="297"/>
        <end position="325"/>
    </location>
</feature>
<dbReference type="AlphaFoldDB" id="A0A2S9XBI8"/>
<organism evidence="9 10">
    <name type="scientific">Enhygromyxa salina</name>
    <dbReference type="NCBI Taxonomy" id="215803"/>
    <lineage>
        <taxon>Bacteria</taxon>
        <taxon>Pseudomonadati</taxon>
        <taxon>Myxococcota</taxon>
        <taxon>Polyangia</taxon>
        <taxon>Nannocystales</taxon>
        <taxon>Nannocystaceae</taxon>
        <taxon>Enhygromyxa</taxon>
    </lineage>
</organism>
<feature type="transmembrane region" description="Helical" evidence="8">
    <location>
        <begin position="51"/>
        <end position="69"/>
    </location>
</feature>
<sequence length="564" mass="59395">MLDGATPDPQPRPSPERLALAALWALILAPVVAHGLWRPLIVGLGSSGESGWITIAALVVAAAAVGGRWLGPARAWLRWVIPGAAAILAAPIVGQTGPGIAAAALTLLAVAGFSTATLPLMIARTPPLLDGLARRKRGATALVALLGILAVVQTARVSTFIGDPDRVDGSAVPLVERYDYHACVTAYVQAAKLADARVDNLYEADWWPSIGHSATGEAQAEAYAPFDLDAFAYPPQFLLVPRVVIALSDEFSVQRALWFGAGGLWLAFGLWFVAGWIGETDARAGIRALMLGPLIWIAPPVMVTLQLGNVHMAVVVAAVVGMIAFERERPALGGALLAFAILAKISPGLLGIVLLAQRRWREALWTAGFGLGWTLLALLVFGPAPFEAFVTYELPRLSSGEALEFFTSVPEEVASNLAPFGVPFKLEALGLTIDDAWASAAMVGSVFSLAVVGLSIGAGLRGGDRRVQVGLWLAVLTLGGLRSPFAPPYAGFAALWLLSLWAAEVRGLRSLVLIVAGFVLLLGLPPMPMVAMLSVSLVQQLALLGLVVWFIVRPHGGVLRDPDR</sequence>
<feature type="transmembrane region" description="Helical" evidence="8">
    <location>
        <begin position="331"/>
        <end position="356"/>
    </location>
</feature>
<comment type="subcellular location">
    <subcellularLocation>
        <location evidence="1">Cell membrane</location>
        <topology evidence="1">Multi-pass membrane protein</topology>
    </subcellularLocation>
</comment>
<keyword evidence="10" id="KW-1185">Reference proteome</keyword>
<evidence type="ECO:0000256" key="1">
    <source>
        <dbReference type="ARBA" id="ARBA00004651"/>
    </source>
</evidence>
<evidence type="ECO:0000313" key="10">
    <source>
        <dbReference type="Proteomes" id="UP000237968"/>
    </source>
</evidence>
<evidence type="ECO:0000256" key="2">
    <source>
        <dbReference type="ARBA" id="ARBA00022475"/>
    </source>
</evidence>
<accession>A0A2S9XBI8</accession>
<feature type="transmembrane region" description="Helical" evidence="8">
    <location>
        <begin position="531"/>
        <end position="552"/>
    </location>
</feature>
<evidence type="ECO:0000256" key="5">
    <source>
        <dbReference type="ARBA" id="ARBA00022989"/>
    </source>
</evidence>
<feature type="transmembrane region" description="Helical" evidence="8">
    <location>
        <begin position="100"/>
        <end position="122"/>
    </location>
</feature>
<proteinExistence type="inferred from homology"/>
<reference evidence="9 10" key="1">
    <citation type="submission" date="2018-03" db="EMBL/GenBank/DDBJ databases">
        <title>Draft Genome Sequences of the Obligatory Marine Myxobacteria Enhygromyxa salina SWB005.</title>
        <authorList>
            <person name="Poehlein A."/>
            <person name="Moghaddam J.A."/>
            <person name="Harms H."/>
            <person name="Alanjari M."/>
            <person name="Koenig G.M."/>
            <person name="Daniel R."/>
            <person name="Schaeberle T.F."/>
        </authorList>
    </citation>
    <scope>NUCLEOTIDE SEQUENCE [LARGE SCALE GENOMIC DNA]</scope>
    <source>
        <strain evidence="9 10">SWB005</strain>
    </source>
</reference>
<dbReference type="OrthoDB" id="107561at2"/>
<evidence type="ECO:0000256" key="4">
    <source>
        <dbReference type="ARBA" id="ARBA00022692"/>
    </source>
</evidence>
<gene>
    <name evidence="9" type="ORF">ENSA5_66760</name>
</gene>
<name>A0A2S9XBI8_9BACT</name>
<dbReference type="EMBL" id="PVNK01000291">
    <property type="protein sequence ID" value="PRP90215.1"/>
    <property type="molecule type" value="Genomic_DNA"/>
</dbReference>
<dbReference type="GO" id="GO:0016758">
    <property type="term" value="F:hexosyltransferase activity"/>
    <property type="evidence" value="ECO:0007669"/>
    <property type="project" value="InterPro"/>
</dbReference>
<keyword evidence="4 8" id="KW-0812">Transmembrane</keyword>
<evidence type="ECO:0000256" key="3">
    <source>
        <dbReference type="ARBA" id="ARBA00022679"/>
    </source>
</evidence>
<feature type="transmembrane region" description="Helical" evidence="8">
    <location>
        <begin position="363"/>
        <end position="386"/>
    </location>
</feature>
<protein>
    <recommendedName>
        <fullName evidence="11">DUF2029 domain-containing protein</fullName>
    </recommendedName>
</protein>
<feature type="transmembrane region" description="Helical" evidence="8">
    <location>
        <begin position="76"/>
        <end position="94"/>
    </location>
</feature>
<dbReference type="Pfam" id="PF09594">
    <property type="entry name" value="GT87"/>
    <property type="match status" value="1"/>
</dbReference>
<evidence type="ECO:0000256" key="7">
    <source>
        <dbReference type="ARBA" id="ARBA00024033"/>
    </source>
</evidence>
<feature type="transmembrane region" description="Helical" evidence="8">
    <location>
        <begin position="469"/>
        <end position="487"/>
    </location>
</feature>
<feature type="transmembrane region" description="Helical" evidence="8">
    <location>
        <begin position="507"/>
        <end position="524"/>
    </location>
</feature>
<evidence type="ECO:0000256" key="8">
    <source>
        <dbReference type="SAM" id="Phobius"/>
    </source>
</evidence>
<evidence type="ECO:0000313" key="9">
    <source>
        <dbReference type="EMBL" id="PRP90215.1"/>
    </source>
</evidence>
<comment type="similarity">
    <text evidence="7">Belongs to the glycosyltransferase 87 family.</text>
</comment>
<dbReference type="Proteomes" id="UP000237968">
    <property type="component" value="Unassembled WGS sequence"/>
</dbReference>
<evidence type="ECO:0008006" key="11">
    <source>
        <dbReference type="Google" id="ProtNLM"/>
    </source>
</evidence>
<dbReference type="RefSeq" id="WP_106395821.1">
    <property type="nucleotide sequence ID" value="NZ_PVNK01000291.1"/>
</dbReference>
<dbReference type="InterPro" id="IPR018584">
    <property type="entry name" value="GT87"/>
</dbReference>
<keyword evidence="3" id="KW-0808">Transferase</keyword>
<feature type="transmembrane region" description="Helical" evidence="8">
    <location>
        <begin position="436"/>
        <end position="457"/>
    </location>
</feature>
<keyword evidence="5 8" id="KW-1133">Transmembrane helix</keyword>
<keyword evidence="6 8" id="KW-0472">Membrane</keyword>
<feature type="transmembrane region" description="Helical" evidence="8">
    <location>
        <begin position="142"/>
        <end position="161"/>
    </location>
</feature>
<feature type="transmembrane region" description="Helical" evidence="8">
    <location>
        <begin position="256"/>
        <end position="277"/>
    </location>
</feature>
<evidence type="ECO:0000256" key="6">
    <source>
        <dbReference type="ARBA" id="ARBA00023136"/>
    </source>
</evidence>